<dbReference type="STRING" id="376733.SAMN04487972_1573"/>
<evidence type="ECO:0000313" key="1">
    <source>
        <dbReference type="EMBL" id="KGJ01658.1"/>
    </source>
</evidence>
<accession>A0A099EUS4</accession>
<reference evidence="1 2" key="1">
    <citation type="submission" date="2014-09" db="EMBL/GenBank/DDBJ databases">
        <authorList>
            <person name="McGinnis J.M."/>
            <person name="Wolfgang W.J."/>
        </authorList>
    </citation>
    <scope>NUCLEOTIDE SEQUENCE [LARGE SCALE GENOMIC DNA]</scope>
    <source>
        <strain evidence="1 2">JCM 14014</strain>
    </source>
</reference>
<proteinExistence type="predicted"/>
<reference evidence="1 2" key="2">
    <citation type="submission" date="2014-10" db="EMBL/GenBank/DDBJ databases">
        <title>Paracoccus sanguinis sp. nov., isolated from clinical specimens of New York State patients.</title>
        <authorList>
            <person name="Mingle L.A."/>
            <person name="Cole J.A."/>
            <person name="Lapierre P."/>
            <person name="Musser K.A."/>
        </authorList>
    </citation>
    <scope>NUCLEOTIDE SEQUENCE [LARGE SCALE GENOMIC DNA]</scope>
    <source>
        <strain evidence="1 2">JCM 14014</strain>
    </source>
</reference>
<dbReference type="EMBL" id="JRKN01000068">
    <property type="protein sequence ID" value="KGJ01658.1"/>
    <property type="molecule type" value="Genomic_DNA"/>
</dbReference>
<gene>
    <name evidence="1" type="ORF">IT41_19590</name>
</gene>
<comment type="caution">
    <text evidence="1">The sequence shown here is derived from an EMBL/GenBank/DDBJ whole genome shotgun (WGS) entry which is preliminary data.</text>
</comment>
<protein>
    <submittedName>
        <fullName evidence="1">Uncharacterized protein</fullName>
    </submittedName>
</protein>
<dbReference type="Proteomes" id="UP000029846">
    <property type="component" value="Unassembled WGS sequence"/>
</dbReference>
<organism evidence="1 2">
    <name type="scientific">Paracoccus halophilus</name>
    <dbReference type="NCBI Taxonomy" id="376733"/>
    <lineage>
        <taxon>Bacteria</taxon>
        <taxon>Pseudomonadati</taxon>
        <taxon>Pseudomonadota</taxon>
        <taxon>Alphaproteobacteria</taxon>
        <taxon>Rhodobacterales</taxon>
        <taxon>Paracoccaceae</taxon>
        <taxon>Paracoccus</taxon>
    </lineage>
</organism>
<keyword evidence="2" id="KW-1185">Reference proteome</keyword>
<name>A0A099EUS4_9RHOB</name>
<evidence type="ECO:0000313" key="2">
    <source>
        <dbReference type="Proteomes" id="UP000029846"/>
    </source>
</evidence>
<sequence length="139" mass="15193">MSSYDANEFTKGFDRTQPMTRVDSDAWIPKAKKRKAYRDHHRNKFFREVGLTKGADVQDITGAPRDGASFVAELLDLTAAGSVPDPVHAATMAAMKGALMTAGLGIGQMGGVSETMARLDQYSLPVLRRGWFRSPAFID</sequence>
<dbReference type="AlphaFoldDB" id="A0A099EUS4"/>